<reference evidence="1 2" key="1">
    <citation type="submission" date="2020-08" db="EMBL/GenBank/DDBJ databases">
        <title>Genomic Encyclopedia of Type Strains, Phase IV (KMG-IV): sequencing the most valuable type-strain genomes for metagenomic binning, comparative biology and taxonomic classification.</title>
        <authorList>
            <person name="Goeker M."/>
        </authorList>
    </citation>
    <scope>NUCLEOTIDE SEQUENCE [LARGE SCALE GENOMIC DNA]</scope>
    <source>
        <strain evidence="1 2">DSM 26189</strain>
    </source>
</reference>
<evidence type="ECO:0000313" key="1">
    <source>
        <dbReference type="EMBL" id="MBB3925100.1"/>
    </source>
</evidence>
<accession>A0A7W6BDW0</accession>
<evidence type="ECO:0000313" key="2">
    <source>
        <dbReference type="Proteomes" id="UP000571950"/>
    </source>
</evidence>
<dbReference type="Proteomes" id="UP000571950">
    <property type="component" value="Unassembled WGS sequence"/>
</dbReference>
<dbReference type="AlphaFoldDB" id="A0A7W6BDW0"/>
<sequence>MVTMPSICAAAMVIGWRAAELIRQDWQGR</sequence>
<keyword evidence="2" id="KW-1185">Reference proteome</keyword>
<comment type="caution">
    <text evidence="1">The sequence shown here is derived from an EMBL/GenBank/DDBJ whole genome shotgun (WGS) entry which is preliminary data.</text>
</comment>
<protein>
    <submittedName>
        <fullName evidence="1">Uncharacterized protein</fullName>
    </submittedName>
</protein>
<proteinExistence type="predicted"/>
<organism evidence="1 2">
    <name type="scientific">Sphingobium jiangsuense</name>
    <dbReference type="NCBI Taxonomy" id="870476"/>
    <lineage>
        <taxon>Bacteria</taxon>
        <taxon>Pseudomonadati</taxon>
        <taxon>Pseudomonadota</taxon>
        <taxon>Alphaproteobacteria</taxon>
        <taxon>Sphingomonadales</taxon>
        <taxon>Sphingomonadaceae</taxon>
        <taxon>Sphingobium</taxon>
    </lineage>
</organism>
<name>A0A7W6BDW0_9SPHN</name>
<gene>
    <name evidence="1" type="ORF">GGR43_000801</name>
</gene>
<dbReference type="EMBL" id="JACIDT010000002">
    <property type="protein sequence ID" value="MBB3925100.1"/>
    <property type="molecule type" value="Genomic_DNA"/>
</dbReference>